<dbReference type="Gene3D" id="1.20.120.530">
    <property type="entry name" value="GntR ligand-binding domain-like"/>
    <property type="match status" value="1"/>
</dbReference>
<sequence length="218" mass="23256">MERIARVSLVDSAVERLRNEICSGTWPIGSKIPSESELGGVLGVSRPSIREALRSLVHLGLIETRQGDGTYVIADDQTTVAMSQAIARARDRDKSVVFRSLDMLAAREAASNRTAEDLSALRGHLDARRAASAAADAGSFARHDVAFHVCVARATHNSLLAALYQSFEDTLHKAVGLAAGDGCAGDPRSDSHEQLFWAIQRGDQRSAIKAAGGALDTH</sequence>
<dbReference type="SUPFAM" id="SSF48008">
    <property type="entry name" value="GntR ligand-binding domain-like"/>
    <property type="match status" value="1"/>
</dbReference>
<dbReference type="PANTHER" id="PTHR43537">
    <property type="entry name" value="TRANSCRIPTIONAL REGULATOR, GNTR FAMILY"/>
    <property type="match status" value="1"/>
</dbReference>
<dbReference type="SMART" id="SM00345">
    <property type="entry name" value="HTH_GNTR"/>
    <property type="match status" value="1"/>
</dbReference>
<name>A0ABM7IR00_9MYCO</name>
<dbReference type="SUPFAM" id="SSF46785">
    <property type="entry name" value="Winged helix' DNA-binding domain"/>
    <property type="match status" value="1"/>
</dbReference>
<dbReference type="EMBL" id="AP022579">
    <property type="protein sequence ID" value="BBX89215.1"/>
    <property type="molecule type" value="Genomic_DNA"/>
</dbReference>
<dbReference type="InterPro" id="IPR000524">
    <property type="entry name" value="Tscrpt_reg_HTH_GntR"/>
</dbReference>
<evidence type="ECO:0000256" key="3">
    <source>
        <dbReference type="ARBA" id="ARBA00023163"/>
    </source>
</evidence>
<evidence type="ECO:0000256" key="1">
    <source>
        <dbReference type="ARBA" id="ARBA00023015"/>
    </source>
</evidence>
<keyword evidence="2" id="KW-0238">DNA-binding</keyword>
<keyword evidence="6" id="KW-1185">Reference proteome</keyword>
<evidence type="ECO:0000313" key="5">
    <source>
        <dbReference type="EMBL" id="BBX89215.1"/>
    </source>
</evidence>
<keyword evidence="1" id="KW-0805">Transcription regulation</keyword>
<evidence type="ECO:0000259" key="4">
    <source>
        <dbReference type="PROSITE" id="PS50949"/>
    </source>
</evidence>
<dbReference type="PANTHER" id="PTHR43537:SF47">
    <property type="entry name" value="REGULATORY PROTEIN GNTR HTH"/>
    <property type="match status" value="1"/>
</dbReference>
<keyword evidence="3" id="KW-0804">Transcription</keyword>
<dbReference type="Gene3D" id="1.10.10.10">
    <property type="entry name" value="Winged helix-like DNA-binding domain superfamily/Winged helix DNA-binding domain"/>
    <property type="match status" value="1"/>
</dbReference>
<dbReference type="Proteomes" id="UP000466683">
    <property type="component" value="Chromosome"/>
</dbReference>
<dbReference type="CDD" id="cd07377">
    <property type="entry name" value="WHTH_GntR"/>
    <property type="match status" value="1"/>
</dbReference>
<protein>
    <submittedName>
        <fullName evidence="5">GntR family transcriptional regulator</fullName>
    </submittedName>
</protein>
<dbReference type="InterPro" id="IPR036390">
    <property type="entry name" value="WH_DNA-bd_sf"/>
</dbReference>
<organism evidence="5 6">
    <name type="scientific">Mycolicibacterium boenickei</name>
    <dbReference type="NCBI Taxonomy" id="146017"/>
    <lineage>
        <taxon>Bacteria</taxon>
        <taxon>Bacillati</taxon>
        <taxon>Actinomycetota</taxon>
        <taxon>Actinomycetes</taxon>
        <taxon>Mycobacteriales</taxon>
        <taxon>Mycobacteriaceae</taxon>
        <taxon>Mycolicibacterium</taxon>
    </lineage>
</organism>
<reference evidence="5 6" key="1">
    <citation type="journal article" date="2019" name="Emerg. Microbes Infect.">
        <title>Comprehensive subspecies identification of 175 nontuberculous mycobacteria species based on 7547 genomic profiles.</title>
        <authorList>
            <person name="Matsumoto Y."/>
            <person name="Kinjo T."/>
            <person name="Motooka D."/>
            <person name="Nabeya D."/>
            <person name="Jung N."/>
            <person name="Uechi K."/>
            <person name="Horii T."/>
            <person name="Iida T."/>
            <person name="Fujita J."/>
            <person name="Nakamura S."/>
        </authorList>
    </citation>
    <scope>NUCLEOTIDE SEQUENCE [LARGE SCALE GENOMIC DNA]</scope>
    <source>
        <strain evidence="5 6">JCM 15653</strain>
    </source>
</reference>
<accession>A0ABM7IR00</accession>
<dbReference type="SMART" id="SM00895">
    <property type="entry name" value="FCD"/>
    <property type="match status" value="1"/>
</dbReference>
<dbReference type="InterPro" id="IPR036388">
    <property type="entry name" value="WH-like_DNA-bd_sf"/>
</dbReference>
<evidence type="ECO:0000256" key="2">
    <source>
        <dbReference type="ARBA" id="ARBA00023125"/>
    </source>
</evidence>
<dbReference type="InterPro" id="IPR011711">
    <property type="entry name" value="GntR_C"/>
</dbReference>
<feature type="domain" description="HTH gntR-type" evidence="4">
    <location>
        <begin position="7"/>
        <end position="75"/>
    </location>
</feature>
<dbReference type="PROSITE" id="PS50949">
    <property type="entry name" value="HTH_GNTR"/>
    <property type="match status" value="1"/>
</dbReference>
<evidence type="ECO:0000313" key="6">
    <source>
        <dbReference type="Proteomes" id="UP000466683"/>
    </source>
</evidence>
<dbReference type="InterPro" id="IPR008920">
    <property type="entry name" value="TF_FadR/GntR_C"/>
</dbReference>
<dbReference type="PRINTS" id="PR00035">
    <property type="entry name" value="HTHGNTR"/>
</dbReference>
<dbReference type="Pfam" id="PF00392">
    <property type="entry name" value="GntR"/>
    <property type="match status" value="1"/>
</dbReference>
<gene>
    <name evidence="5" type="ORF">MBOE_08640</name>
</gene>
<dbReference type="Pfam" id="PF07729">
    <property type="entry name" value="FCD"/>
    <property type="match status" value="1"/>
</dbReference>
<proteinExistence type="predicted"/>